<reference evidence="2 3" key="1">
    <citation type="journal article" date="2023" name="Sci. Data">
        <title>Genome assembly of the Korean intertidal mud-creeper Batillaria attramentaria.</title>
        <authorList>
            <person name="Patra A.K."/>
            <person name="Ho P.T."/>
            <person name="Jun S."/>
            <person name="Lee S.J."/>
            <person name="Kim Y."/>
            <person name="Won Y.J."/>
        </authorList>
    </citation>
    <scope>NUCLEOTIDE SEQUENCE [LARGE SCALE GENOMIC DNA]</scope>
    <source>
        <strain evidence="2">Wonlab-2016</strain>
    </source>
</reference>
<dbReference type="EMBL" id="JACVVK020000002">
    <property type="protein sequence ID" value="KAK7508336.1"/>
    <property type="molecule type" value="Genomic_DNA"/>
</dbReference>
<keyword evidence="3" id="KW-1185">Reference proteome</keyword>
<comment type="caution">
    <text evidence="2">The sequence shown here is derived from an EMBL/GenBank/DDBJ whole genome shotgun (WGS) entry which is preliminary data.</text>
</comment>
<protein>
    <submittedName>
        <fullName evidence="2">Uncharacterized protein</fullName>
    </submittedName>
</protein>
<sequence>MPHSDLGLLTLVYRKHFHFSMPATPQQNNPLGYPPRRSSFLAVRVGNGSCRQERKRSEKKRSRPSDRLISSRNARSEKEPSVVSLTLTSPAWEEIRFTR</sequence>
<feature type="region of interest" description="Disordered" evidence="1">
    <location>
        <begin position="44"/>
        <end position="83"/>
    </location>
</feature>
<proteinExistence type="predicted"/>
<evidence type="ECO:0000256" key="1">
    <source>
        <dbReference type="SAM" id="MobiDB-lite"/>
    </source>
</evidence>
<dbReference type="AlphaFoldDB" id="A0ABD0MAY4"/>
<accession>A0ABD0MAY4</accession>
<gene>
    <name evidence="2" type="ORF">BaRGS_00000575</name>
</gene>
<evidence type="ECO:0000313" key="2">
    <source>
        <dbReference type="EMBL" id="KAK7508336.1"/>
    </source>
</evidence>
<dbReference type="Proteomes" id="UP001519460">
    <property type="component" value="Unassembled WGS sequence"/>
</dbReference>
<organism evidence="2 3">
    <name type="scientific">Batillaria attramentaria</name>
    <dbReference type="NCBI Taxonomy" id="370345"/>
    <lineage>
        <taxon>Eukaryota</taxon>
        <taxon>Metazoa</taxon>
        <taxon>Spiralia</taxon>
        <taxon>Lophotrochozoa</taxon>
        <taxon>Mollusca</taxon>
        <taxon>Gastropoda</taxon>
        <taxon>Caenogastropoda</taxon>
        <taxon>Sorbeoconcha</taxon>
        <taxon>Cerithioidea</taxon>
        <taxon>Batillariidae</taxon>
        <taxon>Batillaria</taxon>
    </lineage>
</organism>
<evidence type="ECO:0000313" key="3">
    <source>
        <dbReference type="Proteomes" id="UP001519460"/>
    </source>
</evidence>
<name>A0ABD0MAY4_9CAEN</name>